<reference evidence="1" key="1">
    <citation type="submission" date="2024-03" db="EMBL/GenBank/DDBJ databases">
        <title>Whole genome sequecning of epiphytes from Marcgravia umbellata leaves.</title>
        <authorList>
            <person name="Kumar G."/>
            <person name="Savka M.A."/>
        </authorList>
    </citation>
    <scope>NUCLEOTIDE SEQUENCE</scope>
    <source>
        <strain evidence="1">RIT_BL5</strain>
    </source>
</reference>
<organism evidence="1 2">
    <name type="scientific">Saccharibacillus sacchari</name>
    <dbReference type="NCBI Taxonomy" id="456493"/>
    <lineage>
        <taxon>Bacteria</taxon>
        <taxon>Bacillati</taxon>
        <taxon>Bacillota</taxon>
        <taxon>Bacilli</taxon>
        <taxon>Bacillales</taxon>
        <taxon>Paenibacillaceae</taxon>
        <taxon>Saccharibacillus</taxon>
    </lineage>
</organism>
<keyword evidence="1" id="KW-0418">Kinase</keyword>
<dbReference type="EMBL" id="JBBKAR010000045">
    <property type="protein sequence ID" value="MEJ8305674.1"/>
    <property type="molecule type" value="Genomic_DNA"/>
</dbReference>
<sequence>MSQQLLVYVSVILIGGALSLFLAMYAMLRFRNAPGGRYYILAALMASILAFGYAFELTSGDLNQIKFWIGIEYFSLPFLPVFTLLMCLEYTDMRLGPWKRRALFIIPMLTFVLQHTNEFHHLYYTSVGLRADAPFPVVELGKGPWYLVHTVYLYGCLAVSISVLLMRMLKARQRFRLQMLAMTAGMLVPVAGNLYYLAGKSPYGIDLGPVFISVSFVFHSMAIFRFRMFNVAPIAREIVFESMGDGVLVLNEQDFVVDYNPAMLRLVPELSKSSIGRGASEVLASHPTIAECVRLGSEHDLKLDTVHPFYVHARFAPIRDRDSRRSGRIVTFIDITERVVLEEKLKKLASTDGLTGLFNKNALIEKSEQALRELAPGGPGVSVIMFDVDHFKKVNDTFGHEAGDRVLAGVSDVIRRVLDGRGIAGRYGGDEFVLCLPQTCAEQGRIAAEDIRAGVERMEITVEGRAVRATSSFGVSHLTPSPHLQYGAPEMQLLMRRADHALYQSKKLGRNQASLYRDEESESLEAN</sequence>
<protein>
    <submittedName>
        <fullName evidence="1">Histidine kinase N-terminal 7TM domain-containing protein</fullName>
    </submittedName>
</protein>
<proteinExistence type="predicted"/>
<evidence type="ECO:0000313" key="1">
    <source>
        <dbReference type="EMBL" id="MEJ8305674.1"/>
    </source>
</evidence>
<keyword evidence="1" id="KW-0808">Transferase</keyword>
<evidence type="ECO:0000313" key="2">
    <source>
        <dbReference type="Proteomes" id="UP001380953"/>
    </source>
</evidence>
<dbReference type="Proteomes" id="UP001380953">
    <property type="component" value="Unassembled WGS sequence"/>
</dbReference>
<name>A0ACC6PFE7_9BACL</name>
<gene>
    <name evidence="1" type="ORF">WKI47_17330</name>
</gene>
<comment type="caution">
    <text evidence="1">The sequence shown here is derived from an EMBL/GenBank/DDBJ whole genome shotgun (WGS) entry which is preliminary data.</text>
</comment>
<accession>A0ACC6PFE7</accession>
<keyword evidence="2" id="KW-1185">Reference proteome</keyword>